<keyword evidence="3" id="KW-1185">Reference proteome</keyword>
<dbReference type="AlphaFoldDB" id="S7RAV0"/>
<proteinExistence type="predicted"/>
<dbReference type="EMBL" id="KB469311">
    <property type="protein sequence ID" value="EPQ51390.1"/>
    <property type="molecule type" value="Genomic_DNA"/>
</dbReference>
<evidence type="ECO:0000313" key="2">
    <source>
        <dbReference type="EMBL" id="EPQ51390.1"/>
    </source>
</evidence>
<dbReference type="GeneID" id="19299556"/>
<organism evidence="2 3">
    <name type="scientific">Gloeophyllum trabeum (strain ATCC 11539 / FP-39264 / Madison 617)</name>
    <name type="common">Brown rot fungus</name>
    <dbReference type="NCBI Taxonomy" id="670483"/>
    <lineage>
        <taxon>Eukaryota</taxon>
        <taxon>Fungi</taxon>
        <taxon>Dikarya</taxon>
        <taxon>Basidiomycota</taxon>
        <taxon>Agaricomycotina</taxon>
        <taxon>Agaricomycetes</taxon>
        <taxon>Gloeophyllales</taxon>
        <taxon>Gloeophyllaceae</taxon>
        <taxon>Gloeophyllum</taxon>
    </lineage>
</organism>
<gene>
    <name evidence="2" type="ORF">GLOTRDRAFT_112496</name>
</gene>
<dbReference type="KEGG" id="gtr:GLOTRDRAFT_112496"/>
<reference evidence="2 3" key="1">
    <citation type="journal article" date="2012" name="Science">
        <title>The Paleozoic origin of enzymatic lignin decomposition reconstructed from 31 fungal genomes.</title>
        <authorList>
            <person name="Floudas D."/>
            <person name="Binder M."/>
            <person name="Riley R."/>
            <person name="Barry K."/>
            <person name="Blanchette R.A."/>
            <person name="Henrissat B."/>
            <person name="Martinez A.T."/>
            <person name="Otillar R."/>
            <person name="Spatafora J.W."/>
            <person name="Yadav J.S."/>
            <person name="Aerts A."/>
            <person name="Benoit I."/>
            <person name="Boyd A."/>
            <person name="Carlson A."/>
            <person name="Copeland A."/>
            <person name="Coutinho P.M."/>
            <person name="de Vries R.P."/>
            <person name="Ferreira P."/>
            <person name="Findley K."/>
            <person name="Foster B."/>
            <person name="Gaskell J."/>
            <person name="Glotzer D."/>
            <person name="Gorecki P."/>
            <person name="Heitman J."/>
            <person name="Hesse C."/>
            <person name="Hori C."/>
            <person name="Igarashi K."/>
            <person name="Jurgens J.A."/>
            <person name="Kallen N."/>
            <person name="Kersten P."/>
            <person name="Kohler A."/>
            <person name="Kuees U."/>
            <person name="Kumar T.K.A."/>
            <person name="Kuo A."/>
            <person name="LaButti K."/>
            <person name="Larrondo L.F."/>
            <person name="Lindquist E."/>
            <person name="Ling A."/>
            <person name="Lombard V."/>
            <person name="Lucas S."/>
            <person name="Lundell T."/>
            <person name="Martin R."/>
            <person name="McLaughlin D.J."/>
            <person name="Morgenstern I."/>
            <person name="Morin E."/>
            <person name="Murat C."/>
            <person name="Nagy L.G."/>
            <person name="Nolan M."/>
            <person name="Ohm R.A."/>
            <person name="Patyshakuliyeva A."/>
            <person name="Rokas A."/>
            <person name="Ruiz-Duenas F.J."/>
            <person name="Sabat G."/>
            <person name="Salamov A."/>
            <person name="Samejima M."/>
            <person name="Schmutz J."/>
            <person name="Slot J.C."/>
            <person name="St John F."/>
            <person name="Stenlid J."/>
            <person name="Sun H."/>
            <person name="Sun S."/>
            <person name="Syed K."/>
            <person name="Tsang A."/>
            <person name="Wiebenga A."/>
            <person name="Young D."/>
            <person name="Pisabarro A."/>
            <person name="Eastwood D.C."/>
            <person name="Martin F."/>
            <person name="Cullen D."/>
            <person name="Grigoriev I.V."/>
            <person name="Hibbett D.S."/>
        </authorList>
    </citation>
    <scope>NUCLEOTIDE SEQUENCE [LARGE SCALE GENOMIC DNA]</scope>
    <source>
        <strain evidence="2 3">ATCC 11539</strain>
    </source>
</reference>
<feature type="region of interest" description="Disordered" evidence="1">
    <location>
        <begin position="47"/>
        <end position="108"/>
    </location>
</feature>
<evidence type="ECO:0000256" key="1">
    <source>
        <dbReference type="SAM" id="MobiDB-lite"/>
    </source>
</evidence>
<name>S7RAV0_GLOTA</name>
<feature type="compositionally biased region" description="Low complexity" evidence="1">
    <location>
        <begin position="90"/>
        <end position="102"/>
    </location>
</feature>
<sequence length="108" mass="11905">PEVEVHGRVRRQALHAGRVLAPSLLLPLPLPLPLPIPIRILRILPPLHRERREPPSATAPARPGRARNSLRLPRARTGPNTKLIHPLPPAAAEQVAQPQPAARLDRLQ</sequence>
<feature type="non-terminal residue" evidence="2">
    <location>
        <position position="108"/>
    </location>
</feature>
<feature type="non-terminal residue" evidence="2">
    <location>
        <position position="1"/>
    </location>
</feature>
<evidence type="ECO:0000313" key="3">
    <source>
        <dbReference type="Proteomes" id="UP000030669"/>
    </source>
</evidence>
<dbReference type="RefSeq" id="XP_007870349.1">
    <property type="nucleotide sequence ID" value="XM_007872158.1"/>
</dbReference>
<protein>
    <submittedName>
        <fullName evidence="2">Uncharacterized protein</fullName>
    </submittedName>
</protein>
<dbReference type="Proteomes" id="UP000030669">
    <property type="component" value="Unassembled WGS sequence"/>
</dbReference>
<accession>S7RAV0</accession>
<dbReference type="HOGENOM" id="CLU_2203209_0_0_1"/>